<dbReference type="Pfam" id="PF08641">
    <property type="entry name" value="Mis14"/>
    <property type="match status" value="1"/>
</dbReference>
<protein>
    <submittedName>
        <fullName evidence="1">Uncharacterized protein</fullName>
    </submittedName>
</protein>
<accession>A0A226MTW5</accession>
<name>A0A226MTW5_CALSU</name>
<proteinExistence type="predicted"/>
<dbReference type="PANTHER" id="PTHR31749">
    <property type="entry name" value="KINETOCHORE-ASSOCIATED PROTEIN NSL1 HOMOLOG"/>
    <property type="match status" value="1"/>
</dbReference>
<organism evidence="1 2">
    <name type="scientific">Callipepla squamata</name>
    <name type="common">Scaled quail</name>
    <dbReference type="NCBI Taxonomy" id="9009"/>
    <lineage>
        <taxon>Eukaryota</taxon>
        <taxon>Metazoa</taxon>
        <taxon>Chordata</taxon>
        <taxon>Craniata</taxon>
        <taxon>Vertebrata</taxon>
        <taxon>Euteleostomi</taxon>
        <taxon>Archelosauria</taxon>
        <taxon>Archosauria</taxon>
        <taxon>Dinosauria</taxon>
        <taxon>Saurischia</taxon>
        <taxon>Theropoda</taxon>
        <taxon>Coelurosauria</taxon>
        <taxon>Aves</taxon>
        <taxon>Neognathae</taxon>
        <taxon>Galloanserae</taxon>
        <taxon>Galliformes</taxon>
        <taxon>Odontophoridae</taxon>
        <taxon>Callipepla</taxon>
    </lineage>
</organism>
<dbReference type="OrthoDB" id="5973266at2759"/>
<dbReference type="GO" id="GO:0000070">
    <property type="term" value="P:mitotic sister chromatid segregation"/>
    <property type="evidence" value="ECO:0007669"/>
    <property type="project" value="InterPro"/>
</dbReference>
<evidence type="ECO:0000313" key="2">
    <source>
        <dbReference type="Proteomes" id="UP000198323"/>
    </source>
</evidence>
<feature type="non-terminal residue" evidence="1">
    <location>
        <position position="1"/>
    </location>
</feature>
<dbReference type="AlphaFoldDB" id="A0A226MTW5"/>
<keyword evidence="2" id="KW-1185">Reference proteome</keyword>
<dbReference type="Proteomes" id="UP000198323">
    <property type="component" value="Unassembled WGS sequence"/>
</dbReference>
<dbReference type="PANTHER" id="PTHR31749:SF3">
    <property type="entry name" value="KINETOCHORE-ASSOCIATED PROTEIN NSL1 HOMOLOG"/>
    <property type="match status" value="1"/>
</dbReference>
<dbReference type="GO" id="GO:0000444">
    <property type="term" value="C:MIS12/MIND type complex"/>
    <property type="evidence" value="ECO:0007669"/>
    <property type="project" value="TreeGrafter"/>
</dbReference>
<dbReference type="InterPro" id="IPR013950">
    <property type="entry name" value="Mis14/Nsl1"/>
</dbReference>
<reference evidence="1 2" key="1">
    <citation type="submission" date="2016-07" db="EMBL/GenBank/DDBJ databases">
        <title>Disparate Historic Effective Population Sizes Predicted by Modern Levels of Genome Diversity for the Scaled Quail (Callipepla squamata) and the Northern Bobwhite (Colinus virginianus): Inferences from First and Second Generation Draft Genome Assemblies for Sympatric New World Quail.</title>
        <authorList>
            <person name="Oldeschulte D.L."/>
            <person name="Halley Y.A."/>
            <person name="Bhattarai E.K."/>
            <person name="Brashear W.A."/>
            <person name="Hill J."/>
            <person name="Metz R.P."/>
            <person name="Johnson C.D."/>
            <person name="Rollins D."/>
            <person name="Peterson M.J."/>
            <person name="Bickhart D.M."/>
            <person name="Decker J.E."/>
            <person name="Seabury C.M."/>
        </authorList>
    </citation>
    <scope>NUCLEOTIDE SEQUENCE [LARGE SCALE GENOMIC DNA]</scope>
    <source>
        <strain evidence="1 2">Texas</strain>
        <tissue evidence="1">Leg muscle</tissue>
    </source>
</reference>
<dbReference type="STRING" id="9009.A0A226MTW5"/>
<dbReference type="EMBL" id="MCFN01000449">
    <property type="protein sequence ID" value="OXB58755.1"/>
    <property type="molecule type" value="Genomic_DNA"/>
</dbReference>
<sequence length="140" mass="15791">EHHYNDFVACLPYLGSSIKILEDQLDELIVETATKRKQWPKKILVHTIQTMKAEQEMLKLYQPVVTPEEIRPQPSQDTYIADLKQVTEVASEQIGEAMKAFSNADLGLTPELPSASTVKPVFLEGWAVVTPFAARNFTFT</sequence>
<gene>
    <name evidence="1" type="ORF">ASZ78_000096</name>
</gene>
<evidence type="ECO:0000313" key="1">
    <source>
        <dbReference type="EMBL" id="OXB58755.1"/>
    </source>
</evidence>
<comment type="caution">
    <text evidence="1">The sequence shown here is derived from an EMBL/GenBank/DDBJ whole genome shotgun (WGS) entry which is preliminary data.</text>
</comment>